<feature type="compositionally biased region" description="Gly residues" evidence="1">
    <location>
        <begin position="245"/>
        <end position="255"/>
    </location>
</feature>
<accession>A0A1Y1UR77</accession>
<dbReference type="EMBL" id="NBSH01000001">
    <property type="protein sequence ID" value="ORX40581.1"/>
    <property type="molecule type" value="Genomic_DNA"/>
</dbReference>
<sequence>MSHNGSHKAAPSVAPSVTSRRLRPTSHSHHPQHHHLRHDDQAGQYHAHPHHRHHHHHQQQQQNGSSHTVHTANTHSHGSRGVQRPRRYSNVDSLEETAAKRLSSTETFYPHPDAATAAFEAEREQRRRQPRSSTPFARESDSTITRKHSRSSNRSHRSTHSHGSRRSRGTAHDNGSEDESDLGSDTATVGPYAQPRFGPHGEPIEVIGLGRKEPRHRTLSSNNLKPALRNSSSIGRLAGPTFASGSGGGSGGSGSGTRLERSATYNQHKPLPQAPSTYIAPVVDNFVSPEPRNVRQARHMSQPPLSVSAVNSLRSLFSSFTLDSPSTHSSVPSSHGQFRPPIRSVLSRSFSRRRHDPLLPVEDLFTYLAMVDIPPWIDWPGDTRPPSSSLGLLNGDLFGGKGKGLESMSWEWRRRWEEAENNRTSGRALVAWEGPSKRFERHIMEWLEDNVPSSPIDETNRWGSQIFALVAEGYDTLEFHDDAVHNAEDFGLLSWLTGSVLQTATSALHMLRFSSQHFSFHLIPTPRPPYARNGTPHALWEGYGTLALVNKANELDRAMVLEVRPPSVVDYGVMKEFSRDGRAGGQAGWYHVAPQYCVGDAGQANLLQAQVYDSCVQNQVYFFVVTNLKHWVFGHFNANYSKCTVSPIIERKHRVPSVMQCLVAWIVRSADERPRAGEQQPIDTPYHLAHDVPPYSLPPRRHGHRRHVSQTLESPVHRPEPQQYPSYSSLRSQTGTSGPYPYPQPQSQSSDFGPNAHSHMPSMGYMSQSMPMNGYMPPGYYDASNFSPSPASSQMYGQWDLHSGSGQGSFSPMPASPLPGYNGVGWYSGGMNWPGMR</sequence>
<proteinExistence type="predicted"/>
<dbReference type="RefSeq" id="XP_021874260.1">
    <property type="nucleotide sequence ID" value="XM_022017672.1"/>
</dbReference>
<reference evidence="2 3" key="1">
    <citation type="submission" date="2017-03" db="EMBL/GenBank/DDBJ databases">
        <title>Widespread Adenine N6-methylation of Active Genes in Fungi.</title>
        <authorList>
            <consortium name="DOE Joint Genome Institute"/>
            <person name="Mondo S.J."/>
            <person name="Dannebaum R.O."/>
            <person name="Kuo R.C."/>
            <person name="Louie K.B."/>
            <person name="Bewick A.J."/>
            <person name="Labutti K."/>
            <person name="Haridas S."/>
            <person name="Kuo A."/>
            <person name="Salamov A."/>
            <person name="Ahrendt S.R."/>
            <person name="Lau R."/>
            <person name="Bowen B.P."/>
            <person name="Lipzen A."/>
            <person name="Sullivan W."/>
            <person name="Andreopoulos W.B."/>
            <person name="Clum A."/>
            <person name="Lindquist E."/>
            <person name="Daum C."/>
            <person name="Northen T.R."/>
            <person name="Ramamoorthy G."/>
            <person name="Schmitz R.J."/>
            <person name="Gryganskyi A."/>
            <person name="Culley D."/>
            <person name="Magnuson J."/>
            <person name="James T.Y."/>
            <person name="O'Malley M.A."/>
            <person name="Stajich J.E."/>
            <person name="Spatafora J.W."/>
            <person name="Visel A."/>
            <person name="Grigoriev I.V."/>
        </authorList>
    </citation>
    <scope>NUCLEOTIDE SEQUENCE [LARGE SCALE GENOMIC DNA]</scope>
    <source>
        <strain evidence="2 3">NRRL Y-17943</strain>
    </source>
</reference>
<dbReference type="GeneID" id="33559481"/>
<gene>
    <name evidence="2" type="ORF">BD324DRAFT_647505</name>
</gene>
<feature type="compositionally biased region" description="Basic residues" evidence="1">
    <location>
        <begin position="699"/>
        <end position="708"/>
    </location>
</feature>
<dbReference type="Proteomes" id="UP000193218">
    <property type="component" value="Unassembled WGS sequence"/>
</dbReference>
<feature type="compositionally biased region" description="Polar residues" evidence="1">
    <location>
        <begin position="723"/>
        <end position="733"/>
    </location>
</feature>
<keyword evidence="3" id="KW-1185">Reference proteome</keyword>
<organism evidence="2 3">
    <name type="scientific">Kockovaella imperatae</name>
    <dbReference type="NCBI Taxonomy" id="4999"/>
    <lineage>
        <taxon>Eukaryota</taxon>
        <taxon>Fungi</taxon>
        <taxon>Dikarya</taxon>
        <taxon>Basidiomycota</taxon>
        <taxon>Agaricomycotina</taxon>
        <taxon>Tremellomycetes</taxon>
        <taxon>Tremellales</taxon>
        <taxon>Cuniculitremaceae</taxon>
        <taxon>Kockovaella</taxon>
    </lineage>
</organism>
<feature type="compositionally biased region" description="Polar residues" evidence="1">
    <location>
        <begin position="63"/>
        <end position="76"/>
    </location>
</feature>
<evidence type="ECO:0000313" key="3">
    <source>
        <dbReference type="Proteomes" id="UP000193218"/>
    </source>
</evidence>
<dbReference type="AlphaFoldDB" id="A0A1Y1UR77"/>
<name>A0A1Y1UR77_9TREE</name>
<feature type="region of interest" description="Disordered" evidence="1">
    <location>
        <begin position="1"/>
        <end position="93"/>
    </location>
</feature>
<comment type="caution">
    <text evidence="2">The sequence shown here is derived from an EMBL/GenBank/DDBJ whole genome shotgun (WGS) entry which is preliminary data.</text>
</comment>
<protein>
    <submittedName>
        <fullName evidence="2">Uncharacterized protein</fullName>
    </submittedName>
</protein>
<feature type="compositionally biased region" description="Low complexity" evidence="1">
    <location>
        <begin position="734"/>
        <end position="750"/>
    </location>
</feature>
<feature type="compositionally biased region" description="Basic residues" evidence="1">
    <location>
        <begin position="145"/>
        <end position="169"/>
    </location>
</feature>
<feature type="compositionally biased region" description="Basic residues" evidence="1">
    <location>
        <begin position="20"/>
        <end position="36"/>
    </location>
</feature>
<feature type="region of interest" description="Disordered" evidence="1">
    <location>
        <begin position="675"/>
        <end position="760"/>
    </location>
</feature>
<evidence type="ECO:0000256" key="1">
    <source>
        <dbReference type="SAM" id="MobiDB-lite"/>
    </source>
</evidence>
<dbReference type="OrthoDB" id="2563678at2759"/>
<evidence type="ECO:0000313" key="2">
    <source>
        <dbReference type="EMBL" id="ORX40581.1"/>
    </source>
</evidence>
<feature type="region of interest" description="Disordered" evidence="1">
    <location>
        <begin position="119"/>
        <end position="260"/>
    </location>
</feature>
<feature type="compositionally biased region" description="Basic residues" evidence="1">
    <location>
        <begin position="47"/>
        <end position="58"/>
    </location>
</feature>
<feature type="compositionally biased region" description="Polar residues" evidence="1">
    <location>
        <begin position="219"/>
        <end position="234"/>
    </location>
</feature>
<dbReference type="InParanoid" id="A0A1Y1UR77"/>